<dbReference type="EMBL" id="CP020100">
    <property type="protein sequence ID" value="AQZ95514.1"/>
    <property type="molecule type" value="Genomic_DNA"/>
</dbReference>
<gene>
    <name evidence="1" type="ORF">BVH74_12465</name>
</gene>
<name>A0A1V0B6V0_9GAMM</name>
<evidence type="ECO:0000313" key="2">
    <source>
        <dbReference type="Proteomes" id="UP000243488"/>
    </source>
</evidence>
<dbReference type="AlphaFoldDB" id="A0A1V0B6V0"/>
<dbReference type="STRING" id="1931241.BVH74_12465"/>
<dbReference type="KEGG" id="ppha:BVH74_12465"/>
<organism evidence="1 2">
    <name type="scientific">Halopseudomonas phragmitis</name>
    <dbReference type="NCBI Taxonomy" id="1931241"/>
    <lineage>
        <taxon>Bacteria</taxon>
        <taxon>Pseudomonadati</taxon>
        <taxon>Pseudomonadota</taxon>
        <taxon>Gammaproteobacteria</taxon>
        <taxon>Pseudomonadales</taxon>
        <taxon>Pseudomonadaceae</taxon>
        <taxon>Halopseudomonas</taxon>
    </lineage>
</organism>
<evidence type="ECO:0008006" key="3">
    <source>
        <dbReference type="Google" id="ProtNLM"/>
    </source>
</evidence>
<keyword evidence="2" id="KW-1185">Reference proteome</keyword>
<protein>
    <recommendedName>
        <fullName evidence="3">Secretion system X translation initiation factor</fullName>
    </recommendedName>
</protein>
<dbReference type="Proteomes" id="UP000243488">
    <property type="component" value="Chromosome"/>
</dbReference>
<sequence length="171" mass="18705">MLFWSGFFGVALVIALIPEWLFDDTDRSSPELERSASGDVAEALADFALPVLSPENQQSGQPDLSQVPLRDLFASRSWYVAPAPVAAPVVRPQVAAPVQMAAPPMPYRFIGRMVDDGQLKVFLLRDDTLYVVSPGDVIDGLYRVEGLVGDQLQLLYLPMDLSQSLTVGSRL</sequence>
<proteinExistence type="predicted"/>
<accession>A0A1V0B6V0</accession>
<reference evidence="1 2" key="1">
    <citation type="submission" date="2017-03" db="EMBL/GenBank/DDBJ databases">
        <title>Complete genome sequence of the novel DNRA strain Pseudomonas sp. S-6-2 isolated from Chinese polluted river sediment. Journal of Biotechnology.</title>
        <authorList>
            <person name="Li J."/>
            <person name="Xiang F."/>
            <person name="Wang L."/>
            <person name="Xi L."/>
            <person name="Liu J."/>
        </authorList>
    </citation>
    <scope>NUCLEOTIDE SEQUENCE [LARGE SCALE GENOMIC DNA]</scope>
    <source>
        <strain evidence="1 2">S-6-2</strain>
    </source>
</reference>
<evidence type="ECO:0000313" key="1">
    <source>
        <dbReference type="EMBL" id="AQZ95514.1"/>
    </source>
</evidence>